<dbReference type="SUPFAM" id="SSF57959">
    <property type="entry name" value="Leucine zipper domain"/>
    <property type="match status" value="1"/>
</dbReference>
<dbReference type="GO" id="GO:0005634">
    <property type="term" value="C:nucleus"/>
    <property type="evidence" value="ECO:0007669"/>
    <property type="project" value="UniProtKB-SubCell"/>
</dbReference>
<name>A0A167DJV1_9ASCO</name>
<feature type="region of interest" description="Disordered" evidence="7">
    <location>
        <begin position="86"/>
        <end position="182"/>
    </location>
</feature>
<feature type="region of interest" description="Disordered" evidence="7">
    <location>
        <begin position="16"/>
        <end position="44"/>
    </location>
</feature>
<dbReference type="RefSeq" id="XP_018735472.1">
    <property type="nucleotide sequence ID" value="XM_018878138.1"/>
</dbReference>
<dbReference type="GO" id="GO:0001228">
    <property type="term" value="F:DNA-binding transcription activator activity, RNA polymerase II-specific"/>
    <property type="evidence" value="ECO:0007669"/>
    <property type="project" value="TreeGrafter"/>
</dbReference>
<feature type="compositionally biased region" description="Polar residues" evidence="7">
    <location>
        <begin position="224"/>
        <end position="235"/>
    </location>
</feature>
<dbReference type="PANTHER" id="PTHR13044">
    <property type="entry name" value="ACTIVATING TRANSCRIPTION FACTOR ATF 4/5"/>
    <property type="match status" value="1"/>
</dbReference>
<keyword evidence="2" id="KW-0805">Transcription regulation</keyword>
<evidence type="ECO:0000256" key="7">
    <source>
        <dbReference type="SAM" id="MobiDB-lite"/>
    </source>
</evidence>
<feature type="compositionally biased region" description="Polar residues" evidence="7">
    <location>
        <begin position="271"/>
        <end position="308"/>
    </location>
</feature>
<evidence type="ECO:0000313" key="9">
    <source>
        <dbReference type="EMBL" id="ANB12995.1"/>
    </source>
</evidence>
<feature type="domain" description="BZIP" evidence="8">
    <location>
        <begin position="328"/>
        <end position="391"/>
    </location>
</feature>
<keyword evidence="6" id="KW-0175">Coiled coil</keyword>
<feature type="compositionally biased region" description="Low complexity" evidence="7">
    <location>
        <begin position="99"/>
        <end position="116"/>
    </location>
</feature>
<organism evidence="9 10">
    <name type="scientific">Sugiyamaella lignohabitans</name>
    <dbReference type="NCBI Taxonomy" id="796027"/>
    <lineage>
        <taxon>Eukaryota</taxon>
        <taxon>Fungi</taxon>
        <taxon>Dikarya</taxon>
        <taxon>Ascomycota</taxon>
        <taxon>Saccharomycotina</taxon>
        <taxon>Dipodascomycetes</taxon>
        <taxon>Dipodascales</taxon>
        <taxon>Trichomonascaceae</taxon>
        <taxon>Sugiyamaella</taxon>
    </lineage>
</organism>
<evidence type="ECO:0000259" key="8">
    <source>
        <dbReference type="PROSITE" id="PS50217"/>
    </source>
</evidence>
<accession>A0A167DJV1</accession>
<evidence type="ECO:0000256" key="6">
    <source>
        <dbReference type="SAM" id="Coils"/>
    </source>
</evidence>
<keyword evidence="4" id="KW-0804">Transcription</keyword>
<dbReference type="Gene3D" id="1.20.5.170">
    <property type="match status" value="1"/>
</dbReference>
<dbReference type="EMBL" id="CP014501">
    <property type="protein sequence ID" value="ANB12995.1"/>
    <property type="molecule type" value="Genomic_DNA"/>
</dbReference>
<dbReference type="InterPro" id="IPR046347">
    <property type="entry name" value="bZIP_sf"/>
</dbReference>
<dbReference type="PANTHER" id="PTHR13044:SF14">
    <property type="entry name" value="CRYPTOCEPHAL, ISOFORM A"/>
    <property type="match status" value="1"/>
</dbReference>
<dbReference type="PROSITE" id="PS50217">
    <property type="entry name" value="BZIP"/>
    <property type="match status" value="1"/>
</dbReference>
<evidence type="ECO:0000256" key="1">
    <source>
        <dbReference type="ARBA" id="ARBA00004123"/>
    </source>
</evidence>
<feature type="compositionally biased region" description="Polar residues" evidence="7">
    <location>
        <begin position="160"/>
        <end position="181"/>
    </location>
</feature>
<dbReference type="AlphaFoldDB" id="A0A167DJV1"/>
<dbReference type="CDD" id="cd14705">
    <property type="entry name" value="bZIP_Zip1"/>
    <property type="match status" value="1"/>
</dbReference>
<evidence type="ECO:0000256" key="2">
    <source>
        <dbReference type="ARBA" id="ARBA00023015"/>
    </source>
</evidence>
<dbReference type="GeneID" id="30033057"/>
<dbReference type="InterPro" id="IPR004827">
    <property type="entry name" value="bZIP"/>
</dbReference>
<feature type="region of interest" description="Disordered" evidence="7">
    <location>
        <begin position="271"/>
        <end position="341"/>
    </location>
</feature>
<dbReference type="KEGG" id="slb:AWJ20_1273"/>
<evidence type="ECO:0000313" key="10">
    <source>
        <dbReference type="Proteomes" id="UP000189580"/>
    </source>
</evidence>
<keyword evidence="3" id="KW-0238">DNA-binding</keyword>
<evidence type="ECO:0000256" key="4">
    <source>
        <dbReference type="ARBA" id="ARBA00023163"/>
    </source>
</evidence>
<feature type="coiled-coil region" evidence="6">
    <location>
        <begin position="353"/>
        <end position="387"/>
    </location>
</feature>
<comment type="subcellular location">
    <subcellularLocation>
        <location evidence="1">Nucleus</location>
    </subcellularLocation>
</comment>
<reference evidence="9 10" key="1">
    <citation type="submission" date="2016-02" db="EMBL/GenBank/DDBJ databases">
        <title>Complete genome sequence and transcriptome regulation of the pentose utilising yeast Sugiyamaella lignohabitans.</title>
        <authorList>
            <person name="Bellasio M."/>
            <person name="Peymann A."/>
            <person name="Valli M."/>
            <person name="Sipitzky M."/>
            <person name="Graf A."/>
            <person name="Sauer M."/>
            <person name="Marx H."/>
            <person name="Mattanovich D."/>
        </authorList>
    </citation>
    <scope>NUCLEOTIDE SEQUENCE [LARGE SCALE GENOMIC DNA]</scope>
    <source>
        <strain evidence="9 10">CBS 10342</strain>
    </source>
</reference>
<dbReference type="GO" id="GO:0000977">
    <property type="term" value="F:RNA polymerase II transcription regulatory region sequence-specific DNA binding"/>
    <property type="evidence" value="ECO:0007669"/>
    <property type="project" value="TreeGrafter"/>
</dbReference>
<dbReference type="Pfam" id="PF07716">
    <property type="entry name" value="bZIP_2"/>
    <property type="match status" value="1"/>
</dbReference>
<dbReference type="PROSITE" id="PS00036">
    <property type="entry name" value="BZIP_BASIC"/>
    <property type="match status" value="1"/>
</dbReference>
<keyword evidence="5" id="KW-0539">Nucleus</keyword>
<keyword evidence="10" id="KW-1185">Reference proteome</keyword>
<feature type="compositionally biased region" description="Polar residues" evidence="7">
    <location>
        <begin position="128"/>
        <end position="140"/>
    </location>
</feature>
<sequence>MSRDISHFIANLNSLDPIDSPSFSGDHSGSPGNGQGSSNGRNVKNEQDDELSIFANTQFFDFDMGRSTDIAVTVDDLLMQQEKLLQNPKGKPHPDEAQGSSSGSSHNGNSGYYTNSHHSHGGLHHINQYPSHQLPGSSSIGNSHTSAGASSTTADGPTGHNNSSLRNGANHNNQTNQDQNSAAVVAAATAPNNNHLNGLVAPFDFATLQQFSIANELPPHSIHQSPALSGVSTPLHSPHVGPVGSTASIHGTPIVSLDQASAKLSGYVPNSANGTVKPSATANIVSPSTSLPRRKSSTTTATRQTNRLSTSGSTGSGDSASPPNSEVNLAEEDKRRRNTAASARFRIKKKIREQEMERNARELMEKVQQLETKVMQLEMENRWLKNLVVEKNEARDVSELLNMRNRILGKSEDGSDATADSRV</sequence>
<gene>
    <name evidence="9" type="ORF">AWJ20_1273</name>
</gene>
<dbReference type="Proteomes" id="UP000189580">
    <property type="component" value="Chromosome a"/>
</dbReference>
<evidence type="ECO:0000256" key="3">
    <source>
        <dbReference type="ARBA" id="ARBA00023125"/>
    </source>
</evidence>
<protein>
    <submittedName>
        <fullName evidence="9">Transcription factor atf1</fullName>
    </submittedName>
</protein>
<feature type="compositionally biased region" description="Low complexity" evidence="7">
    <location>
        <begin position="141"/>
        <end position="159"/>
    </location>
</feature>
<feature type="compositionally biased region" description="Low complexity" evidence="7">
    <location>
        <begin position="309"/>
        <end position="321"/>
    </location>
</feature>
<dbReference type="OrthoDB" id="1939598at2759"/>
<feature type="region of interest" description="Disordered" evidence="7">
    <location>
        <begin position="224"/>
        <end position="247"/>
    </location>
</feature>
<proteinExistence type="predicted"/>
<evidence type="ECO:0000256" key="5">
    <source>
        <dbReference type="ARBA" id="ARBA00023242"/>
    </source>
</evidence>